<dbReference type="Proteomes" id="UP001321477">
    <property type="component" value="Chromosome"/>
</dbReference>
<keyword evidence="2" id="KW-1185">Reference proteome</keyword>
<reference evidence="2" key="1">
    <citation type="journal article" date="2019" name="Int. J. Syst. Evol. Microbiol.">
        <title>The Global Catalogue of Microorganisms (GCM) 10K type strain sequencing project: providing services to taxonomists for standard genome sequencing and annotation.</title>
        <authorList>
            <consortium name="The Broad Institute Genomics Platform"/>
            <consortium name="The Broad Institute Genome Sequencing Center for Infectious Disease"/>
            <person name="Wu L."/>
            <person name="Ma J."/>
        </authorList>
    </citation>
    <scope>NUCLEOTIDE SEQUENCE [LARGE SCALE GENOMIC DNA]</scope>
    <source>
        <strain evidence="2">NBRC 109019</strain>
    </source>
</reference>
<dbReference type="InterPro" id="IPR025358">
    <property type="entry name" value="DUF4262"/>
</dbReference>
<evidence type="ECO:0008006" key="3">
    <source>
        <dbReference type="Google" id="ProtNLM"/>
    </source>
</evidence>
<gene>
    <name evidence="1" type="ORF">GCM10025870_02140</name>
</gene>
<organism evidence="1 2">
    <name type="scientific">Agromyces marinus</name>
    <dbReference type="NCBI Taxonomy" id="1389020"/>
    <lineage>
        <taxon>Bacteria</taxon>
        <taxon>Bacillati</taxon>
        <taxon>Actinomycetota</taxon>
        <taxon>Actinomycetes</taxon>
        <taxon>Micrococcales</taxon>
        <taxon>Microbacteriaceae</taxon>
        <taxon>Agromyces</taxon>
    </lineage>
</organism>
<accession>A0ABN6Y7H8</accession>
<proteinExistence type="predicted"/>
<evidence type="ECO:0000313" key="2">
    <source>
        <dbReference type="Proteomes" id="UP001321477"/>
    </source>
</evidence>
<name>A0ABN6Y7H8_9MICO</name>
<dbReference type="RefSeq" id="WP_350227267.1">
    <property type="nucleotide sequence ID" value="NZ_AP027734.1"/>
</dbReference>
<evidence type="ECO:0000313" key="1">
    <source>
        <dbReference type="EMBL" id="BDZ53141.1"/>
    </source>
</evidence>
<protein>
    <recommendedName>
        <fullName evidence="3">DUF4262 domain-containing protein</fullName>
    </recommendedName>
</protein>
<sequence>MGRGRERGIPVTDWIRRLSSRGLFELEEPPFSVVAVRGSKTSGSFSPVQSQDPVDRPYQQLLGLITQYGWAIRHVGSAGTAPGFSYTVGLTAMGHPEFVMTGMPFEASQGFLNLLGADVRDGKRYAAGTVVWDLTEPPAPIAIIAVSETTGLTAIDEVYGRVDALQAIWSDSTGHLPWDEGYRNPPDTQPLLGPLPVWRLGRPGPSS</sequence>
<dbReference type="Pfam" id="PF14081">
    <property type="entry name" value="DUF4262"/>
    <property type="match status" value="1"/>
</dbReference>
<dbReference type="EMBL" id="AP027734">
    <property type="protein sequence ID" value="BDZ53141.1"/>
    <property type="molecule type" value="Genomic_DNA"/>
</dbReference>